<dbReference type="Gene3D" id="3.40.1190.20">
    <property type="match status" value="1"/>
</dbReference>
<dbReference type="InterPro" id="IPR029056">
    <property type="entry name" value="Ribokinase-like"/>
</dbReference>
<dbReference type="GO" id="GO:0009228">
    <property type="term" value="P:thiamine biosynthetic process"/>
    <property type="evidence" value="ECO:0007669"/>
    <property type="project" value="InterPro"/>
</dbReference>
<organism evidence="4 5">
    <name type="scientific">Abditibacterium utsteinense</name>
    <dbReference type="NCBI Taxonomy" id="1960156"/>
    <lineage>
        <taxon>Bacteria</taxon>
        <taxon>Pseudomonadati</taxon>
        <taxon>Abditibacteriota</taxon>
        <taxon>Abditibacteriia</taxon>
        <taxon>Abditibacteriales</taxon>
        <taxon>Abditibacteriaceae</taxon>
        <taxon>Abditibacterium</taxon>
    </lineage>
</organism>
<dbReference type="InParanoid" id="A0A2S8SUN4"/>
<reference evidence="4 5" key="1">
    <citation type="journal article" date="2018" name="Syst. Appl. Microbiol.">
        <title>Abditibacterium utsteinense sp. nov., the first cultivated member of candidate phylum FBP, isolated from ice-free Antarctic soil samples.</title>
        <authorList>
            <person name="Tahon G."/>
            <person name="Tytgat B."/>
            <person name="Lebbe L."/>
            <person name="Carlier A."/>
            <person name="Willems A."/>
        </authorList>
    </citation>
    <scope>NUCLEOTIDE SEQUENCE [LARGE SCALE GENOMIC DNA]</scope>
    <source>
        <strain evidence="4 5">LMG 29911</strain>
    </source>
</reference>
<accession>A0A2S8SUN4</accession>
<evidence type="ECO:0000256" key="2">
    <source>
        <dbReference type="ARBA" id="ARBA00012135"/>
    </source>
</evidence>
<evidence type="ECO:0000313" key="4">
    <source>
        <dbReference type="EMBL" id="PQV64496.1"/>
    </source>
</evidence>
<dbReference type="SUPFAM" id="SSF53613">
    <property type="entry name" value="Ribokinase-like"/>
    <property type="match status" value="1"/>
</dbReference>
<dbReference type="PANTHER" id="PTHR20858:SF17">
    <property type="entry name" value="HYDROXYMETHYLPYRIMIDINE_PHOSPHOMETHYLPYRIMIDINE KINASE THI20-RELATED"/>
    <property type="match status" value="1"/>
</dbReference>
<dbReference type="FunCoup" id="A0A2S8SUN4">
    <property type="interactions" value="399"/>
</dbReference>
<sequence length="263" mass="27313">MPKFTPVLLCIGGLDPSGGAGITADARAASAFGAHALSVATAIVAQNTRGVAFVEPLAPTVLQGQIETLLADISPGAIKIGMIPNLAAVAVLEAILRPLHTSIPIVIDTVFAPTTGLAFNDEATIEAICRQLLPLAAVVTPNALEAQQLGAQGWNDKPSMERAALMILKRSGAQNVLLKGGHSTDTEFSTDIFCDGEMYLELRAPREKSFEVRGTGCLLAAALAAQLAAGATPSQAAQNAKNWLTQEFHKARMVGGGRRIAAI</sequence>
<evidence type="ECO:0000259" key="3">
    <source>
        <dbReference type="Pfam" id="PF08543"/>
    </source>
</evidence>
<keyword evidence="4" id="KW-0418">Kinase</keyword>
<dbReference type="RefSeq" id="WP_105483278.1">
    <property type="nucleotide sequence ID" value="NZ_NIGF01000005.1"/>
</dbReference>
<dbReference type="GO" id="GO:0005829">
    <property type="term" value="C:cytosol"/>
    <property type="evidence" value="ECO:0007669"/>
    <property type="project" value="TreeGrafter"/>
</dbReference>
<keyword evidence="5" id="KW-1185">Reference proteome</keyword>
<feature type="domain" description="Pyridoxamine kinase/Phosphomethylpyrimidine kinase" evidence="3">
    <location>
        <begin position="15"/>
        <end position="257"/>
    </location>
</feature>
<dbReference type="AlphaFoldDB" id="A0A2S8SUN4"/>
<dbReference type="Proteomes" id="UP000237684">
    <property type="component" value="Unassembled WGS sequence"/>
</dbReference>
<dbReference type="EC" id="2.7.1.49" evidence="2"/>
<dbReference type="GO" id="GO:0008972">
    <property type="term" value="F:phosphomethylpyrimidine kinase activity"/>
    <property type="evidence" value="ECO:0007669"/>
    <property type="project" value="InterPro"/>
</dbReference>
<dbReference type="EMBL" id="NIGF01000005">
    <property type="protein sequence ID" value="PQV64496.1"/>
    <property type="molecule type" value="Genomic_DNA"/>
</dbReference>
<dbReference type="GO" id="GO:0008902">
    <property type="term" value="F:hydroxymethylpyrimidine kinase activity"/>
    <property type="evidence" value="ECO:0007669"/>
    <property type="project" value="UniProtKB-EC"/>
</dbReference>
<dbReference type="PANTHER" id="PTHR20858">
    <property type="entry name" value="PHOSPHOMETHYLPYRIMIDINE KINASE"/>
    <property type="match status" value="1"/>
</dbReference>
<gene>
    <name evidence="4" type="ORF">B1R32_105178</name>
</gene>
<dbReference type="InterPro" id="IPR013749">
    <property type="entry name" value="PM/HMP-P_kinase-1"/>
</dbReference>
<name>A0A2S8SUN4_9BACT</name>
<dbReference type="InterPro" id="IPR004399">
    <property type="entry name" value="HMP/HMP-P_kinase_dom"/>
</dbReference>
<dbReference type="CDD" id="cd01169">
    <property type="entry name" value="HMPP_kinase"/>
    <property type="match status" value="1"/>
</dbReference>
<evidence type="ECO:0000256" key="1">
    <source>
        <dbReference type="ARBA" id="ARBA00004948"/>
    </source>
</evidence>
<comment type="pathway">
    <text evidence="1">Cofactor biosynthesis; thiamine diphosphate biosynthesis.</text>
</comment>
<comment type="caution">
    <text evidence="4">The sequence shown here is derived from an EMBL/GenBank/DDBJ whole genome shotgun (WGS) entry which is preliminary data.</text>
</comment>
<evidence type="ECO:0000313" key="5">
    <source>
        <dbReference type="Proteomes" id="UP000237684"/>
    </source>
</evidence>
<dbReference type="Pfam" id="PF08543">
    <property type="entry name" value="Phos_pyr_kin"/>
    <property type="match status" value="1"/>
</dbReference>
<dbReference type="OrthoDB" id="9810880at2"/>
<keyword evidence="4" id="KW-0808">Transferase</keyword>
<protein>
    <recommendedName>
        <fullName evidence="2">hydroxymethylpyrimidine kinase</fullName>
        <ecNumber evidence="2">2.7.1.49</ecNumber>
    </recommendedName>
</protein>
<proteinExistence type="predicted"/>